<evidence type="ECO:0000313" key="1">
    <source>
        <dbReference type="EMBL" id="ONF91467.1"/>
    </source>
</evidence>
<dbReference type="AlphaFoldDB" id="A0AB73MDP2"/>
<comment type="caution">
    <text evidence="1">The sequence shown here is derived from an EMBL/GenBank/DDBJ whole genome shotgun (WGS) entry which is preliminary data.</text>
</comment>
<accession>A0AB73MDP2</accession>
<gene>
    <name evidence="1" type="ORF">BWD14_17160</name>
</gene>
<sequence>MEYCEKYKINPPTIKNTIELPILDTGWSDWRILNDCETDDRSYWIELTKEGRPVYLSSGDLLIER</sequence>
<reference evidence="1 2" key="1">
    <citation type="submission" date="2017-01" db="EMBL/GenBank/DDBJ databases">
        <title>Comparative genomic analysis of Brazilian Leptospira santarosai.</title>
        <authorList>
            <person name="Moreno L.Z."/>
            <person name="Miraglia F."/>
            <person name="Kremer F.S."/>
            <person name="Eslabao M.R."/>
            <person name="Lilenbaum W."/>
            <person name="Dellagostin O.A."/>
            <person name="Moreno A.M."/>
        </authorList>
    </citation>
    <scope>NUCLEOTIDE SEQUENCE [LARGE SCALE GENOMIC DNA]</scope>
    <source>
        <strain evidence="1 2">M52/8-19</strain>
    </source>
</reference>
<evidence type="ECO:0000313" key="2">
    <source>
        <dbReference type="Proteomes" id="UP000189337"/>
    </source>
</evidence>
<name>A0AB73MDP2_9LEPT</name>
<protein>
    <submittedName>
        <fullName evidence="1">Uncharacterized protein</fullName>
    </submittedName>
</protein>
<organism evidence="1 2">
    <name type="scientific">Leptospira santarosai</name>
    <dbReference type="NCBI Taxonomy" id="28183"/>
    <lineage>
        <taxon>Bacteria</taxon>
        <taxon>Pseudomonadati</taxon>
        <taxon>Spirochaetota</taxon>
        <taxon>Spirochaetia</taxon>
        <taxon>Leptospirales</taxon>
        <taxon>Leptospiraceae</taxon>
        <taxon>Leptospira</taxon>
    </lineage>
</organism>
<proteinExistence type="predicted"/>
<dbReference type="EMBL" id="MTSU01000021">
    <property type="protein sequence ID" value="ONF91467.1"/>
    <property type="molecule type" value="Genomic_DNA"/>
</dbReference>
<dbReference type="Proteomes" id="UP000189337">
    <property type="component" value="Unassembled WGS sequence"/>
</dbReference>